<dbReference type="EMBL" id="CP007014">
    <property type="protein sequence ID" value="AHG43666.1"/>
    <property type="molecule type" value="Genomic_DNA"/>
</dbReference>
<proteinExistence type="predicted"/>
<organism evidence="1 2">
    <name type="scientific">Pseudomonas syringae CC1557</name>
    <dbReference type="NCBI Taxonomy" id="1357279"/>
    <lineage>
        <taxon>Bacteria</taxon>
        <taxon>Pseudomonadati</taxon>
        <taxon>Pseudomonadota</taxon>
        <taxon>Gammaproteobacteria</taxon>
        <taxon>Pseudomonadales</taxon>
        <taxon>Pseudomonadaceae</taxon>
        <taxon>Pseudomonas</taxon>
        <taxon>Pseudomonas syringae</taxon>
    </lineage>
</organism>
<evidence type="ECO:0000313" key="2">
    <source>
        <dbReference type="Proteomes" id="UP000019089"/>
    </source>
</evidence>
<dbReference type="HOGENOM" id="CLU_3102839_0_0_6"/>
<reference evidence="1 2" key="1">
    <citation type="submission" date="2013-12" db="EMBL/GenBank/DDBJ databases">
        <title>Interactions Between Genome Architecture and Virulence Genes in Pseudomonas syringae, strain CC1557 as a model.</title>
        <authorList>
            <person name="Baltrus D."/>
            <person name="Hockett K."/>
            <person name="Karlsrud E."/>
            <person name="Dougherty K."/>
            <person name="Nishimura M."/>
        </authorList>
    </citation>
    <scope>NUCLEOTIDE SEQUENCE [LARGE SCALE GENOMIC DNA]</scope>
    <source>
        <strain evidence="1 2">CC1557</strain>
    </source>
</reference>
<dbReference type="Proteomes" id="UP000019089">
    <property type="component" value="Chromosome"/>
</dbReference>
<accession>W0N3L8</accession>
<protein>
    <submittedName>
        <fullName evidence="1">Uncharacterized protein</fullName>
    </submittedName>
</protein>
<dbReference type="KEGG" id="psyr:N018_20475"/>
<sequence length="51" mass="5680">MLSLSVTRGLKNGSRFLKNVGRPTQVQLTIVPMLRVGMQFVTLCVTSLKFL</sequence>
<dbReference type="AlphaFoldDB" id="W0N3L8"/>
<evidence type="ECO:0000313" key="1">
    <source>
        <dbReference type="EMBL" id="AHG43666.1"/>
    </source>
</evidence>
<gene>
    <name evidence="1" type="ORF">N018_20475</name>
</gene>
<name>W0N3L8_PSESX</name>